<proteinExistence type="predicted"/>
<dbReference type="InterPro" id="IPR012854">
    <property type="entry name" value="Cu_amine_oxidase-like_N"/>
</dbReference>
<gene>
    <name evidence="2" type="ORF">P5G61_21255</name>
</gene>
<evidence type="ECO:0000259" key="1">
    <source>
        <dbReference type="Pfam" id="PF07833"/>
    </source>
</evidence>
<dbReference type="Pfam" id="PF07833">
    <property type="entry name" value="Cu_amine_oxidN1"/>
    <property type="match status" value="1"/>
</dbReference>
<feature type="domain" description="Copper amine oxidase-like N-terminal" evidence="1">
    <location>
        <begin position="66"/>
        <end position="166"/>
    </location>
</feature>
<organism evidence="2 3">
    <name type="scientific">Paenibacillus vandeheii</name>
    <dbReference type="NCBI Taxonomy" id="3035917"/>
    <lineage>
        <taxon>Bacteria</taxon>
        <taxon>Bacillati</taxon>
        <taxon>Bacillota</taxon>
        <taxon>Bacilli</taxon>
        <taxon>Bacillales</taxon>
        <taxon>Paenibacillaceae</taxon>
        <taxon>Paenibacillus</taxon>
    </lineage>
</organism>
<accession>A0ABT8JFB3</accession>
<name>A0ABT8JFB3_9BACL</name>
<dbReference type="EMBL" id="JAROCD010000010">
    <property type="protein sequence ID" value="MDN4603786.1"/>
    <property type="molecule type" value="Genomic_DNA"/>
</dbReference>
<dbReference type="SUPFAM" id="SSF55383">
    <property type="entry name" value="Copper amine oxidase, domain N"/>
    <property type="match status" value="1"/>
</dbReference>
<evidence type="ECO:0000313" key="2">
    <source>
        <dbReference type="EMBL" id="MDN4603786.1"/>
    </source>
</evidence>
<dbReference type="Gene3D" id="3.40.1000.10">
    <property type="entry name" value="Mog1/PsbP, alpha/beta/alpha sandwich"/>
    <property type="match status" value="1"/>
</dbReference>
<protein>
    <submittedName>
        <fullName evidence="2">Stalk domain-containing protein</fullName>
    </submittedName>
</protein>
<evidence type="ECO:0000313" key="3">
    <source>
        <dbReference type="Proteomes" id="UP001174205"/>
    </source>
</evidence>
<keyword evidence="3" id="KW-1185">Reference proteome</keyword>
<reference evidence="2" key="1">
    <citation type="submission" date="2023-03" db="EMBL/GenBank/DDBJ databases">
        <title>MT1 and MT2 Draft Genomes of Novel Species.</title>
        <authorList>
            <person name="Venkateswaran K."/>
        </authorList>
    </citation>
    <scope>NUCLEOTIDE SEQUENCE</scope>
    <source>
        <strain evidence="2">F6_3S_P_1C</strain>
    </source>
</reference>
<dbReference type="Proteomes" id="UP001174205">
    <property type="component" value="Unassembled WGS sequence"/>
</dbReference>
<sequence length="651" mass="73136">MKTNKARRAIRIQRGRMNGMKKSFLRVLSTGMLAGMLSIGAALPAWASDLTTSELRITAGSTSAYINGSKQTIAKPYKFKGVTMVPVGVFKKAFGSEIRLEKNDVVKVKEGPHTITLTIGSSIAWVDGVKKEMSAAPKMMNGVLMVPLRPVAAGIGATLAPSSSGEMVIRLLQTDGSTDDDEGSINLDEGKTRIGNSYYGWSMNYPSDLMILQTGEQERMMTFGAEDSSYYLEVYVSDQDVNLDSDDLLQQLVQEAKEAGDTVLDRESIAKGKTPYARIVVKDADGVLWEMRQYIKDGRQYDVYLADYGALNYKDLGKRAALLNSFQPTYVQSDRTIKDLSTVDEGMRSTWNDDYGIELKIPAGWSMDNTQMIYEAKDGAYLQLRVTSAPKGATVQEWSGQLDKWMRETFTPESYEPIGSYTMDVSGETAEVNEFRYNFGDGWQTEFDVLLQKNGYRYYAEYTFPEEQTKDREWFKSIMKSVEIDFDTVADNFGQLDEDPYLTDKTKSVTRTSKRYHYSVDIPRYWTPYNDRFEYSPVVYTFTGGQFSIAASEDKSIEMTVSQLREAYAEATKTRKNFKLISSEEMTFAGVPAFSFIYHEVDNGVPYTGRQIVFEQNGTTYTITSGLNDANKTEVQAAALEKAVNSFTFIK</sequence>
<comment type="caution">
    <text evidence="2">The sequence shown here is derived from an EMBL/GenBank/DDBJ whole genome shotgun (WGS) entry which is preliminary data.</text>
</comment>
<dbReference type="Gene3D" id="3.30.457.10">
    <property type="entry name" value="Copper amine oxidase-like, N-terminal domain"/>
    <property type="match status" value="1"/>
</dbReference>
<dbReference type="InterPro" id="IPR036582">
    <property type="entry name" value="Mao_N_sf"/>
</dbReference>